<dbReference type="SUPFAM" id="SSF50715">
    <property type="entry name" value="Ribosomal protein L25-like"/>
    <property type="match status" value="1"/>
</dbReference>
<dbReference type="STRING" id="56857.A0A200QJ05"/>
<dbReference type="GO" id="GO:0008097">
    <property type="term" value="F:5S rRNA binding"/>
    <property type="evidence" value="ECO:0007669"/>
    <property type="project" value="TreeGrafter"/>
</dbReference>
<dbReference type="EMBL" id="MVGT01001900">
    <property type="protein sequence ID" value="OVA10498.1"/>
    <property type="molecule type" value="Genomic_DNA"/>
</dbReference>
<dbReference type="AlphaFoldDB" id="A0A200QJ05"/>
<dbReference type="GO" id="GO:0006412">
    <property type="term" value="P:translation"/>
    <property type="evidence" value="ECO:0007669"/>
    <property type="project" value="InterPro"/>
</dbReference>
<comment type="caution">
    <text evidence="2">The sequence shown here is derived from an EMBL/GenBank/DDBJ whole genome shotgun (WGS) entry which is preliminary data.</text>
</comment>
<dbReference type="FunFam" id="2.170.120.20:FF:000006">
    <property type="entry name" value="Ribosomal protein L25/Gln-tRNA synthetase, anti-codon-binding domain-containing protein"/>
    <property type="match status" value="1"/>
</dbReference>
<name>A0A200QJ05_MACCD</name>
<organism evidence="2 3">
    <name type="scientific">Macleaya cordata</name>
    <name type="common">Five-seeded plume-poppy</name>
    <name type="synonym">Bocconia cordata</name>
    <dbReference type="NCBI Taxonomy" id="56857"/>
    <lineage>
        <taxon>Eukaryota</taxon>
        <taxon>Viridiplantae</taxon>
        <taxon>Streptophyta</taxon>
        <taxon>Embryophyta</taxon>
        <taxon>Tracheophyta</taxon>
        <taxon>Spermatophyta</taxon>
        <taxon>Magnoliopsida</taxon>
        <taxon>Ranunculales</taxon>
        <taxon>Papaveraceae</taxon>
        <taxon>Papaveroideae</taxon>
        <taxon>Macleaya</taxon>
    </lineage>
</organism>
<dbReference type="InParanoid" id="A0A200QJ05"/>
<feature type="domain" description="Large ribosomal subunit protein bL25 beta" evidence="1">
    <location>
        <begin position="159"/>
        <end position="242"/>
    </location>
</feature>
<sequence length="263" mass="28876">MGGRWWCAVGGGLRRVVVGGNTFRSSSSRASYHTIQAIPREYTGSRLAAKDRAQGRIPTVVFSRDDQDPNKTISKKLLLTTEKKQIKSILESVQLPFFCSTAFQLQIRAGSGSSHLLDSGTVLPIKANPNPLLQNVHRDPESGQILNLVFVWADGASDLKVNVPLVFKGEDLSPGIKKGGYLQSIRTSLKYQCPAELIPPKIEVDVSNLDIGDKVYLKDIEVNPSLKLLSKNEDMPICKIMAVKTAKLEKKKAKLEKPEPAVV</sequence>
<dbReference type="Proteomes" id="UP000195402">
    <property type="component" value="Unassembled WGS sequence"/>
</dbReference>
<dbReference type="InterPro" id="IPR020057">
    <property type="entry name" value="Ribosomal_bL25_b-dom"/>
</dbReference>
<dbReference type="OrthoDB" id="193674at2759"/>
<dbReference type="InterPro" id="IPR037121">
    <property type="entry name" value="Ribosomal_bL25_C"/>
</dbReference>
<dbReference type="OMA" id="NMPICKI"/>
<protein>
    <recommendedName>
        <fullName evidence="1">Large ribosomal subunit protein bL25 beta domain-containing protein</fullName>
    </recommendedName>
</protein>
<dbReference type="InterPro" id="IPR011035">
    <property type="entry name" value="Ribosomal_bL25/Gln-tRNA_synth"/>
</dbReference>
<reference evidence="2 3" key="1">
    <citation type="journal article" date="2017" name="Mol. Plant">
        <title>The Genome of Medicinal Plant Macleaya cordata Provides New Insights into Benzylisoquinoline Alkaloids Metabolism.</title>
        <authorList>
            <person name="Liu X."/>
            <person name="Liu Y."/>
            <person name="Huang P."/>
            <person name="Ma Y."/>
            <person name="Qing Z."/>
            <person name="Tang Q."/>
            <person name="Cao H."/>
            <person name="Cheng P."/>
            <person name="Zheng Y."/>
            <person name="Yuan Z."/>
            <person name="Zhou Y."/>
            <person name="Liu J."/>
            <person name="Tang Z."/>
            <person name="Zhuo Y."/>
            <person name="Zhang Y."/>
            <person name="Yu L."/>
            <person name="Huang J."/>
            <person name="Yang P."/>
            <person name="Peng Q."/>
            <person name="Zhang J."/>
            <person name="Jiang W."/>
            <person name="Zhang Z."/>
            <person name="Lin K."/>
            <person name="Ro D.K."/>
            <person name="Chen X."/>
            <person name="Xiong X."/>
            <person name="Shang Y."/>
            <person name="Huang S."/>
            <person name="Zeng J."/>
        </authorList>
    </citation>
    <scope>NUCLEOTIDE SEQUENCE [LARGE SCALE GENOMIC DNA]</scope>
    <source>
        <strain evidence="3">cv. BLH2017</strain>
        <tissue evidence="2">Root</tissue>
    </source>
</reference>
<dbReference type="CDD" id="cd00495">
    <property type="entry name" value="Ribosomal_L25_TL5_CTC"/>
    <property type="match status" value="1"/>
</dbReference>
<dbReference type="PANTHER" id="PTHR33284">
    <property type="entry name" value="RIBOSOMAL PROTEIN L25/GLN-TRNA SYNTHETASE, ANTI-CODON-BINDING DOMAIN-CONTAINING PROTEIN"/>
    <property type="match status" value="1"/>
</dbReference>
<dbReference type="InterPro" id="IPR029751">
    <property type="entry name" value="Ribosomal_L25_dom"/>
</dbReference>
<evidence type="ECO:0000259" key="1">
    <source>
        <dbReference type="Pfam" id="PF14693"/>
    </source>
</evidence>
<dbReference type="FunCoup" id="A0A200QJ05">
    <property type="interactions" value="458"/>
</dbReference>
<dbReference type="PANTHER" id="PTHR33284:SF2">
    <property type="entry name" value="RIBOSOMAL PROTEIN L25_GLN-TRNA SYNTHETASE, ANTI-CODON-BINDING DOMAIN-CONTAINING PROTEIN"/>
    <property type="match status" value="1"/>
</dbReference>
<dbReference type="Gene3D" id="2.170.120.20">
    <property type="entry name" value="Ribosomal protein L25, beta domain"/>
    <property type="match status" value="1"/>
</dbReference>
<dbReference type="GO" id="GO:0022625">
    <property type="term" value="C:cytosolic large ribosomal subunit"/>
    <property type="evidence" value="ECO:0007669"/>
    <property type="project" value="TreeGrafter"/>
</dbReference>
<proteinExistence type="predicted"/>
<dbReference type="GO" id="GO:0003735">
    <property type="term" value="F:structural constituent of ribosome"/>
    <property type="evidence" value="ECO:0007669"/>
    <property type="project" value="InterPro"/>
</dbReference>
<evidence type="ECO:0000313" key="3">
    <source>
        <dbReference type="Proteomes" id="UP000195402"/>
    </source>
</evidence>
<gene>
    <name evidence="2" type="ORF">BVC80_8985g33</name>
</gene>
<dbReference type="Pfam" id="PF14693">
    <property type="entry name" value="Ribosomal_TL5_C"/>
    <property type="match status" value="1"/>
</dbReference>
<keyword evidence="3" id="KW-1185">Reference proteome</keyword>
<evidence type="ECO:0000313" key="2">
    <source>
        <dbReference type="EMBL" id="OVA10498.1"/>
    </source>
</evidence>
<dbReference type="InterPro" id="IPR020930">
    <property type="entry name" value="Ribosomal_uL5_bac-type"/>
</dbReference>
<accession>A0A200QJ05</accession>